<gene>
    <name evidence="10" type="ORF">GCM10025770_10420</name>
</gene>
<feature type="transmembrane region" description="Helical" evidence="8">
    <location>
        <begin position="203"/>
        <end position="224"/>
    </location>
</feature>
<dbReference type="SUPFAM" id="SSF103473">
    <property type="entry name" value="MFS general substrate transporter"/>
    <property type="match status" value="1"/>
</dbReference>
<keyword evidence="3" id="KW-1003">Cell membrane</keyword>
<comment type="caution">
    <text evidence="10">The sequence shown here is derived from an EMBL/GenBank/DDBJ whole genome shotgun (WGS) entry which is preliminary data.</text>
</comment>
<keyword evidence="7 8" id="KW-0472">Membrane</keyword>
<proteinExistence type="predicted"/>
<organism evidence="10 11">
    <name type="scientific">Viridibacterium curvum</name>
    <dbReference type="NCBI Taxonomy" id="1101404"/>
    <lineage>
        <taxon>Bacteria</taxon>
        <taxon>Pseudomonadati</taxon>
        <taxon>Pseudomonadota</taxon>
        <taxon>Betaproteobacteria</taxon>
        <taxon>Rhodocyclales</taxon>
        <taxon>Rhodocyclaceae</taxon>
        <taxon>Viridibacterium</taxon>
    </lineage>
</organism>
<feature type="transmembrane region" description="Helical" evidence="8">
    <location>
        <begin position="37"/>
        <end position="59"/>
    </location>
</feature>
<dbReference type="InterPro" id="IPR024989">
    <property type="entry name" value="MFS_assoc_dom"/>
</dbReference>
<keyword evidence="11" id="KW-1185">Reference proteome</keyword>
<keyword evidence="6 8" id="KW-1133">Transmembrane helix</keyword>
<evidence type="ECO:0000256" key="6">
    <source>
        <dbReference type="ARBA" id="ARBA00022989"/>
    </source>
</evidence>
<feature type="transmembrane region" description="Helical" evidence="8">
    <location>
        <begin position="267"/>
        <end position="288"/>
    </location>
</feature>
<protein>
    <submittedName>
        <fullName evidence="10">Major facilitator superfamily domain-containing protein 6</fullName>
    </submittedName>
</protein>
<reference evidence="11" key="1">
    <citation type="journal article" date="2019" name="Int. J. Syst. Evol. Microbiol.">
        <title>The Global Catalogue of Microorganisms (GCM) 10K type strain sequencing project: providing services to taxonomists for standard genome sequencing and annotation.</title>
        <authorList>
            <consortium name="The Broad Institute Genomics Platform"/>
            <consortium name="The Broad Institute Genome Sequencing Center for Infectious Disease"/>
            <person name="Wu L."/>
            <person name="Ma J."/>
        </authorList>
    </citation>
    <scope>NUCLEOTIDE SEQUENCE [LARGE SCALE GENOMIC DNA]</scope>
    <source>
        <strain evidence="11">JCM 18715</strain>
    </source>
</reference>
<name>A0ABP9QG60_9RHOO</name>
<dbReference type="NCBIfam" id="NF037955">
    <property type="entry name" value="mfs"/>
    <property type="match status" value="1"/>
</dbReference>
<sequence length="383" mass="41865">MIDGQSARLSTYYFCYFAYVGIFMPYFGLFLQSRGFAATEIGILMSMMQIMRLLAPNLWGWIADRWQNRVAVVRLSAVMSLLGFVAIFWAEGFWAYFAALGVMSFFWTATMPLLESMTLDHLAERADRYGQIRAWGSVGFIFASFGMGFVLERWSLGSILPVSTAILASIVLGSLALREQKSARARHHEDHSGLGDILRQPGVLALLLACLLMSAAHGALYVFYSIHLNQAGYAKPLIGALWTLGVLVEIGVFFLMPGLLKRYSLRAILLVCFATAVLRFTGIGWGVASLPLIVLLQCLHGITFGAYHAASVAAVHRWFGPQHQSFGQALYGSMSFGAGGIIGASLSGWLWDHAGPGWTFTSSAGFALAGFLILALAWRGSSR</sequence>
<feature type="transmembrane region" description="Helical" evidence="8">
    <location>
        <begin position="294"/>
        <end position="319"/>
    </location>
</feature>
<dbReference type="PANTHER" id="PTHR23522">
    <property type="entry name" value="BLL5896 PROTEIN"/>
    <property type="match status" value="1"/>
</dbReference>
<dbReference type="CDD" id="cd17335">
    <property type="entry name" value="MFS_MFSD6"/>
    <property type="match status" value="1"/>
</dbReference>
<evidence type="ECO:0000256" key="4">
    <source>
        <dbReference type="ARBA" id="ARBA00022519"/>
    </source>
</evidence>
<feature type="transmembrane region" description="Helical" evidence="8">
    <location>
        <begin position="331"/>
        <end position="351"/>
    </location>
</feature>
<evidence type="ECO:0000256" key="2">
    <source>
        <dbReference type="ARBA" id="ARBA00022448"/>
    </source>
</evidence>
<dbReference type="Pfam" id="PF12832">
    <property type="entry name" value="MFS_1_like"/>
    <property type="match status" value="1"/>
</dbReference>
<dbReference type="RefSeq" id="WP_345531813.1">
    <property type="nucleotide sequence ID" value="NZ_BAABLD010000005.1"/>
</dbReference>
<evidence type="ECO:0000313" key="10">
    <source>
        <dbReference type="EMBL" id="GAA5161332.1"/>
    </source>
</evidence>
<feature type="transmembrane region" description="Helical" evidence="8">
    <location>
        <begin position="357"/>
        <end position="378"/>
    </location>
</feature>
<evidence type="ECO:0000256" key="3">
    <source>
        <dbReference type="ARBA" id="ARBA00022475"/>
    </source>
</evidence>
<dbReference type="PANTHER" id="PTHR23522:SF10">
    <property type="entry name" value="3-PHENYLPROPIONIC ACID TRANSPORTER-RELATED"/>
    <property type="match status" value="1"/>
</dbReference>
<dbReference type="InterPro" id="IPR026032">
    <property type="entry name" value="HcaT-like"/>
</dbReference>
<keyword evidence="5 8" id="KW-0812">Transmembrane</keyword>
<feature type="transmembrane region" description="Helical" evidence="8">
    <location>
        <begin position="95"/>
        <end position="114"/>
    </location>
</feature>
<dbReference type="PIRSF" id="PIRSF004925">
    <property type="entry name" value="HcaT"/>
    <property type="match status" value="1"/>
</dbReference>
<feature type="transmembrane region" description="Helical" evidence="8">
    <location>
        <begin position="134"/>
        <end position="151"/>
    </location>
</feature>
<evidence type="ECO:0000256" key="8">
    <source>
        <dbReference type="SAM" id="Phobius"/>
    </source>
</evidence>
<evidence type="ECO:0000313" key="11">
    <source>
        <dbReference type="Proteomes" id="UP001500547"/>
    </source>
</evidence>
<evidence type="ECO:0000256" key="7">
    <source>
        <dbReference type="ARBA" id="ARBA00023136"/>
    </source>
</evidence>
<feature type="transmembrane region" description="Helical" evidence="8">
    <location>
        <begin position="71"/>
        <end position="89"/>
    </location>
</feature>
<evidence type="ECO:0000256" key="5">
    <source>
        <dbReference type="ARBA" id="ARBA00022692"/>
    </source>
</evidence>
<feature type="domain" description="Major facilitator superfamily associated" evidence="9">
    <location>
        <begin position="8"/>
        <end position="361"/>
    </location>
</feature>
<keyword evidence="2" id="KW-0813">Transport</keyword>
<evidence type="ECO:0000259" key="9">
    <source>
        <dbReference type="Pfam" id="PF12832"/>
    </source>
</evidence>
<evidence type="ECO:0000256" key="1">
    <source>
        <dbReference type="ARBA" id="ARBA00004429"/>
    </source>
</evidence>
<accession>A0ABP9QG60</accession>
<feature type="transmembrane region" description="Helical" evidence="8">
    <location>
        <begin position="157"/>
        <end position="177"/>
    </location>
</feature>
<dbReference type="EMBL" id="BAABLD010000005">
    <property type="protein sequence ID" value="GAA5161332.1"/>
    <property type="molecule type" value="Genomic_DNA"/>
</dbReference>
<dbReference type="InterPro" id="IPR036259">
    <property type="entry name" value="MFS_trans_sf"/>
</dbReference>
<feature type="transmembrane region" description="Helical" evidence="8">
    <location>
        <begin position="12"/>
        <end position="31"/>
    </location>
</feature>
<keyword evidence="4" id="KW-0997">Cell inner membrane</keyword>
<dbReference type="Gene3D" id="1.20.1250.20">
    <property type="entry name" value="MFS general substrate transporter like domains"/>
    <property type="match status" value="2"/>
</dbReference>
<feature type="transmembrane region" description="Helical" evidence="8">
    <location>
        <begin position="236"/>
        <end position="255"/>
    </location>
</feature>
<comment type="subcellular location">
    <subcellularLocation>
        <location evidence="1">Cell inner membrane</location>
        <topology evidence="1">Multi-pass membrane protein</topology>
    </subcellularLocation>
</comment>
<dbReference type="Proteomes" id="UP001500547">
    <property type="component" value="Unassembled WGS sequence"/>
</dbReference>